<name>A0A1L9S182_ASPWE</name>
<dbReference type="EMBL" id="KV878209">
    <property type="protein sequence ID" value="OJJ40930.1"/>
    <property type="molecule type" value="Genomic_DNA"/>
</dbReference>
<proteinExistence type="predicted"/>
<keyword evidence="2" id="KW-1185">Reference proteome</keyword>
<dbReference type="Proteomes" id="UP000184383">
    <property type="component" value="Unassembled WGS sequence"/>
</dbReference>
<dbReference type="VEuPathDB" id="FungiDB:ASPWEDRAFT_237938"/>
<gene>
    <name evidence="1" type="ORF">ASPWEDRAFT_237938</name>
</gene>
<evidence type="ECO:0000313" key="1">
    <source>
        <dbReference type="EMBL" id="OJJ40930.1"/>
    </source>
</evidence>
<protein>
    <submittedName>
        <fullName evidence="1">Uncharacterized protein</fullName>
    </submittedName>
</protein>
<evidence type="ECO:0000313" key="2">
    <source>
        <dbReference type="Proteomes" id="UP000184383"/>
    </source>
</evidence>
<accession>A0A1L9S182</accession>
<reference evidence="2" key="1">
    <citation type="journal article" date="2017" name="Genome Biol.">
        <title>Comparative genomics reveals high biological diversity and specific adaptations in the industrially and medically important fungal genus Aspergillus.</title>
        <authorList>
            <person name="de Vries R.P."/>
            <person name="Riley R."/>
            <person name="Wiebenga A."/>
            <person name="Aguilar-Osorio G."/>
            <person name="Amillis S."/>
            <person name="Uchima C.A."/>
            <person name="Anderluh G."/>
            <person name="Asadollahi M."/>
            <person name="Askin M."/>
            <person name="Barry K."/>
            <person name="Battaglia E."/>
            <person name="Bayram O."/>
            <person name="Benocci T."/>
            <person name="Braus-Stromeyer S.A."/>
            <person name="Caldana C."/>
            <person name="Canovas D."/>
            <person name="Cerqueira G.C."/>
            <person name="Chen F."/>
            <person name="Chen W."/>
            <person name="Choi C."/>
            <person name="Clum A."/>
            <person name="Dos Santos R.A."/>
            <person name="Damasio A.R."/>
            <person name="Diallinas G."/>
            <person name="Emri T."/>
            <person name="Fekete E."/>
            <person name="Flipphi M."/>
            <person name="Freyberg S."/>
            <person name="Gallo A."/>
            <person name="Gournas C."/>
            <person name="Habgood R."/>
            <person name="Hainaut M."/>
            <person name="Harispe M.L."/>
            <person name="Henrissat B."/>
            <person name="Hilden K.S."/>
            <person name="Hope R."/>
            <person name="Hossain A."/>
            <person name="Karabika E."/>
            <person name="Karaffa L."/>
            <person name="Karanyi Z."/>
            <person name="Krasevec N."/>
            <person name="Kuo A."/>
            <person name="Kusch H."/>
            <person name="LaButti K."/>
            <person name="Lagendijk E.L."/>
            <person name="Lapidus A."/>
            <person name="Levasseur A."/>
            <person name="Lindquist E."/>
            <person name="Lipzen A."/>
            <person name="Logrieco A.F."/>
            <person name="MacCabe A."/>
            <person name="Maekelae M.R."/>
            <person name="Malavazi I."/>
            <person name="Melin P."/>
            <person name="Meyer V."/>
            <person name="Mielnichuk N."/>
            <person name="Miskei M."/>
            <person name="Molnar A.P."/>
            <person name="Mule G."/>
            <person name="Ngan C.Y."/>
            <person name="Orejas M."/>
            <person name="Orosz E."/>
            <person name="Ouedraogo J.P."/>
            <person name="Overkamp K.M."/>
            <person name="Park H.-S."/>
            <person name="Perrone G."/>
            <person name="Piumi F."/>
            <person name="Punt P.J."/>
            <person name="Ram A.F."/>
            <person name="Ramon A."/>
            <person name="Rauscher S."/>
            <person name="Record E."/>
            <person name="Riano-Pachon D.M."/>
            <person name="Robert V."/>
            <person name="Roehrig J."/>
            <person name="Ruller R."/>
            <person name="Salamov A."/>
            <person name="Salih N.S."/>
            <person name="Samson R.A."/>
            <person name="Sandor E."/>
            <person name="Sanguinetti M."/>
            <person name="Schuetze T."/>
            <person name="Sepcic K."/>
            <person name="Shelest E."/>
            <person name="Sherlock G."/>
            <person name="Sophianopoulou V."/>
            <person name="Squina F.M."/>
            <person name="Sun H."/>
            <person name="Susca A."/>
            <person name="Todd R.B."/>
            <person name="Tsang A."/>
            <person name="Unkles S.E."/>
            <person name="van de Wiele N."/>
            <person name="van Rossen-Uffink D."/>
            <person name="Oliveira J.V."/>
            <person name="Vesth T.C."/>
            <person name="Visser J."/>
            <person name="Yu J.-H."/>
            <person name="Zhou M."/>
            <person name="Andersen M.R."/>
            <person name="Archer D.B."/>
            <person name="Baker S.E."/>
            <person name="Benoit I."/>
            <person name="Brakhage A.A."/>
            <person name="Braus G.H."/>
            <person name="Fischer R."/>
            <person name="Frisvad J.C."/>
            <person name="Goldman G.H."/>
            <person name="Houbraken J."/>
            <person name="Oakley B."/>
            <person name="Pocsi I."/>
            <person name="Scazzocchio C."/>
            <person name="Seiboth B."/>
            <person name="vanKuyk P.A."/>
            <person name="Wortman J."/>
            <person name="Dyer P.S."/>
            <person name="Grigoriev I.V."/>
        </authorList>
    </citation>
    <scope>NUCLEOTIDE SEQUENCE [LARGE SCALE GENOMIC DNA]</scope>
    <source>
        <strain evidence="2">DTO 134E9</strain>
    </source>
</reference>
<dbReference type="AlphaFoldDB" id="A0A1L9S182"/>
<dbReference type="RefSeq" id="XP_040694606.1">
    <property type="nucleotide sequence ID" value="XM_040832528.1"/>
</dbReference>
<sequence length="160" mass="17792">MAGADFALYQVEHQFLQSSLPLGPDKEVFRRSRSGFTLSYCSLCHRPVGFPGQSGGGHTPTCITNRLTTRCPQILPVTYLVLASPRLPHASEHLTQINISVFRHTISPSDIIKSSMGVKALSDWLEIESDLPTLERRDTDLKTTFREGILEIIAPLRCSK</sequence>
<dbReference type="GeneID" id="63748376"/>
<organism evidence="1 2">
    <name type="scientific">Aspergillus wentii DTO 134E9</name>
    <dbReference type="NCBI Taxonomy" id="1073089"/>
    <lineage>
        <taxon>Eukaryota</taxon>
        <taxon>Fungi</taxon>
        <taxon>Dikarya</taxon>
        <taxon>Ascomycota</taxon>
        <taxon>Pezizomycotina</taxon>
        <taxon>Eurotiomycetes</taxon>
        <taxon>Eurotiomycetidae</taxon>
        <taxon>Eurotiales</taxon>
        <taxon>Aspergillaceae</taxon>
        <taxon>Aspergillus</taxon>
        <taxon>Aspergillus subgen. Cremei</taxon>
    </lineage>
</organism>